<reference evidence="1" key="1">
    <citation type="journal article" date="2015" name="Nature">
        <title>Complex archaea that bridge the gap between prokaryotes and eukaryotes.</title>
        <authorList>
            <person name="Spang A."/>
            <person name="Saw J.H."/>
            <person name="Jorgensen S.L."/>
            <person name="Zaremba-Niedzwiedzka K."/>
            <person name="Martijn J."/>
            <person name="Lind A.E."/>
            <person name="van Eijk R."/>
            <person name="Schleper C."/>
            <person name="Guy L."/>
            <person name="Ettema T.J."/>
        </authorList>
    </citation>
    <scope>NUCLEOTIDE SEQUENCE</scope>
</reference>
<gene>
    <name evidence="1" type="ORF">LCGC14_0801540</name>
</gene>
<dbReference type="EMBL" id="LAZR01002161">
    <property type="protein sequence ID" value="KKN33661.1"/>
    <property type="molecule type" value="Genomic_DNA"/>
</dbReference>
<proteinExistence type="predicted"/>
<accession>A0A0F9S9G3</accession>
<organism evidence="1">
    <name type="scientific">marine sediment metagenome</name>
    <dbReference type="NCBI Taxonomy" id="412755"/>
    <lineage>
        <taxon>unclassified sequences</taxon>
        <taxon>metagenomes</taxon>
        <taxon>ecological metagenomes</taxon>
    </lineage>
</organism>
<name>A0A0F9S9G3_9ZZZZ</name>
<evidence type="ECO:0000313" key="1">
    <source>
        <dbReference type="EMBL" id="KKN33661.1"/>
    </source>
</evidence>
<dbReference type="AlphaFoldDB" id="A0A0F9S9G3"/>
<protein>
    <submittedName>
        <fullName evidence="1">Uncharacterized protein</fullName>
    </submittedName>
</protein>
<comment type="caution">
    <text evidence="1">The sequence shown here is derived from an EMBL/GenBank/DDBJ whole genome shotgun (WGS) entry which is preliminary data.</text>
</comment>
<sequence length="45" mass="5229">MNLVWNLENVVFEPNTVMYAPDTKQIDKSGRNPDPFYQTINTILT</sequence>